<evidence type="ECO:0000313" key="2">
    <source>
        <dbReference type="EMBL" id="CAB4149640.1"/>
    </source>
</evidence>
<reference evidence="2" key="1">
    <citation type="submission" date="2020-04" db="EMBL/GenBank/DDBJ databases">
        <authorList>
            <person name="Chiriac C."/>
            <person name="Salcher M."/>
            <person name="Ghai R."/>
            <person name="Kavagutti S V."/>
        </authorList>
    </citation>
    <scope>NUCLEOTIDE SEQUENCE</scope>
</reference>
<sequence length="1125" mass="120833">MSLLTDKIDSYTLERGIKLDGAYQLPPAMTGTLSASTEWTLSGTAPTQVAGPMAGQSAQRFDLSSGNTSRLRSSGNEISTISDMNYSVGGFFKWQSWPGQAFPASIIFGIRPFGTTGFGVNALTEDWPGDPYDGQKYISIAIADNGFVFYEGDYPQVAVGKWIYIAVRRNGGTAEFYINGVLGGTVTGLPNDSASTTFFDIGSTNTFSPQVVDIANLYITSYSAIDATAIAQIYDTSKLNLAEVTTASATFPTPTISVVANDNVEVTTNFIASTEFPGNIVVIASQNINIVVTETLTASAIIGDNIVVSAGTNTSFSATEMTATALMNNAIVSEQPMIASATMPGGNAAVQANYFNLVKQLSPYVYINNGLTVPVNYGTQSGTFVKGSLLTSNQDGGLPLNLIADGKSWLGATSSNSNGSFTFETTNFADSFHNVLGTGTFAYEVWVKPRQLPIANAGANTTATSNQPLLAILNADKLKIFLDDGFTPTGGTLNPRYFSLFINNNLNTTVELRANIDPTFTLNNWNHVVVNAYQSGINANERLIQLWVNGQILINQNIAFTPWSDTTNKINTVLGSRATGLSRISDMYYDEMAIYKSQLTNSQIIQHHQFISTYGPNYINSAEPFIASAVSGNNNFVAISNITVAETPATSTALFVDPSVAVSRIINIVANPMLSSASNTDVTVFYGRTFVATPMISAAESKEGFVLDDIYYNYVQANIAPYRYVTFDAQNESLDYGTDNDYSVVPTVVGGTIVSPEFGINGKSAKTAGTSYVTDGVILKESEWNDSWGTGANNWHSAFWFQRAEDDASTTGLRVLWNLNGYKDNQHAVLYQYQGRLHMQFNNGSGTFTETDSTALDLFDYNRHFVVIDHNHGGGNNNTVKLYVDSVLRFTVNIGSITPTTTNAATADSGPNDEANNRPRLSVGCLITPFASTALPVVPTNTKLIIDEVYWDKNSITAGMVINLINTMPDKNNNIIIVEAMTASSESVMAAIATVVVLATATLTASASLVEPVITAVLNRVTTANVMTATALAGNATVFENRTVNADVFVASATFNNAGAVSTIPAQPMLATATIAPNIGSVYYPPFYPTAPAVTYLFKNIPTVYVRYLMEKSYVNSIPLYKEIK</sequence>
<dbReference type="SUPFAM" id="SSF49899">
    <property type="entry name" value="Concanavalin A-like lectins/glucanases"/>
    <property type="match status" value="3"/>
</dbReference>
<dbReference type="GO" id="GO:0030246">
    <property type="term" value="F:carbohydrate binding"/>
    <property type="evidence" value="ECO:0007669"/>
    <property type="project" value="UniProtKB-KW"/>
</dbReference>
<proteinExistence type="predicted"/>
<feature type="region of interest" description="Disordered" evidence="1">
    <location>
        <begin position="48"/>
        <end position="70"/>
    </location>
</feature>
<feature type="compositionally biased region" description="Polar residues" evidence="1">
    <location>
        <begin position="56"/>
        <end position="70"/>
    </location>
</feature>
<keyword evidence="2" id="KW-0430">Lectin</keyword>
<dbReference type="InterPro" id="IPR013320">
    <property type="entry name" value="ConA-like_dom_sf"/>
</dbReference>
<evidence type="ECO:0000256" key="1">
    <source>
        <dbReference type="SAM" id="MobiDB-lite"/>
    </source>
</evidence>
<accession>A0A6J5MXF8</accession>
<dbReference type="Pfam" id="PF13385">
    <property type="entry name" value="Laminin_G_3"/>
    <property type="match status" value="1"/>
</dbReference>
<organism evidence="2">
    <name type="scientific">uncultured Caudovirales phage</name>
    <dbReference type="NCBI Taxonomy" id="2100421"/>
    <lineage>
        <taxon>Viruses</taxon>
        <taxon>Duplodnaviria</taxon>
        <taxon>Heunggongvirae</taxon>
        <taxon>Uroviricota</taxon>
        <taxon>Caudoviricetes</taxon>
        <taxon>Peduoviridae</taxon>
        <taxon>Maltschvirus</taxon>
        <taxon>Maltschvirus maltsch</taxon>
    </lineage>
</organism>
<protein>
    <submittedName>
        <fullName evidence="2">Concanavalin A-like lectin/glucanases superfamily</fullName>
    </submittedName>
</protein>
<gene>
    <name evidence="2" type="ORF">UFOVP552_15</name>
</gene>
<dbReference type="EMBL" id="LR796523">
    <property type="protein sequence ID" value="CAB4149640.1"/>
    <property type="molecule type" value="Genomic_DNA"/>
</dbReference>
<name>A0A6J5MXF8_9CAUD</name>
<dbReference type="Gene3D" id="2.60.120.200">
    <property type="match status" value="3"/>
</dbReference>